<dbReference type="GO" id="GO:0006979">
    <property type="term" value="P:response to oxidative stress"/>
    <property type="evidence" value="ECO:0007669"/>
    <property type="project" value="UniProtKB-UniRule"/>
</dbReference>
<evidence type="ECO:0000256" key="12">
    <source>
        <dbReference type="PIRSR" id="PIRSR600823-1"/>
    </source>
</evidence>
<proteinExistence type="inferred from homology"/>
<evidence type="ECO:0000256" key="15">
    <source>
        <dbReference type="PIRSR" id="PIRSR600823-4"/>
    </source>
</evidence>
<evidence type="ECO:0000256" key="14">
    <source>
        <dbReference type="PIRSR" id="PIRSR600823-3"/>
    </source>
</evidence>
<keyword evidence="17" id="KW-0732">Signal</keyword>
<evidence type="ECO:0000256" key="5">
    <source>
        <dbReference type="ARBA" id="ARBA00022723"/>
    </source>
</evidence>
<feature type="binding site" evidence="14">
    <location>
        <position position="75"/>
    </location>
    <ligand>
        <name>Ca(2+)</name>
        <dbReference type="ChEBI" id="CHEBI:29108"/>
        <label>1</label>
    </ligand>
</feature>
<keyword evidence="9 16" id="KW-1015">Disulfide bond</keyword>
<dbReference type="CDD" id="cd00693">
    <property type="entry name" value="secretory_peroxidase"/>
    <property type="match status" value="1"/>
</dbReference>
<feature type="domain" description="Plant heme peroxidase family profile" evidence="18">
    <location>
        <begin position="26"/>
        <end position="328"/>
    </location>
</feature>
<keyword evidence="10" id="KW-0325">Glycoprotein</keyword>
<feature type="binding site" evidence="14">
    <location>
        <position position="73"/>
    </location>
    <ligand>
        <name>Ca(2+)</name>
        <dbReference type="ChEBI" id="CHEBI:29108"/>
        <label>1</label>
    </ligand>
</feature>
<evidence type="ECO:0000313" key="19">
    <source>
        <dbReference type="EMBL" id="KAL0903216.1"/>
    </source>
</evidence>
<feature type="binding site" description="axial binding residue" evidence="14">
    <location>
        <position position="194"/>
    </location>
    <ligand>
        <name>heme b</name>
        <dbReference type="ChEBI" id="CHEBI:60344"/>
    </ligand>
    <ligandPart>
        <name>Fe</name>
        <dbReference type="ChEBI" id="CHEBI:18248"/>
    </ligandPart>
</feature>
<feature type="binding site" evidence="14">
    <location>
        <position position="248"/>
    </location>
    <ligand>
        <name>Ca(2+)</name>
        <dbReference type="ChEBI" id="CHEBI:29108"/>
        <label>2</label>
    </ligand>
</feature>
<evidence type="ECO:0000256" key="2">
    <source>
        <dbReference type="ARBA" id="ARBA00006873"/>
    </source>
</evidence>
<keyword evidence="5 14" id="KW-0479">Metal-binding</keyword>
<dbReference type="FunFam" id="1.10.420.10:FF:000006">
    <property type="entry name" value="Peroxidase"/>
    <property type="match status" value="1"/>
</dbReference>
<keyword evidence="3 17" id="KW-0575">Peroxidase</keyword>
<accession>A0ABD0TU69</accession>
<evidence type="ECO:0000256" key="11">
    <source>
        <dbReference type="ARBA" id="ARBA00023324"/>
    </source>
</evidence>
<dbReference type="PRINTS" id="PR00458">
    <property type="entry name" value="PEROXIDASE"/>
</dbReference>
<comment type="cofactor">
    <cofactor evidence="14 17">
        <name>Ca(2+)</name>
        <dbReference type="ChEBI" id="CHEBI:29108"/>
    </cofactor>
    <text evidence="14 17">Binds 2 calcium ions per subunit.</text>
</comment>
<evidence type="ECO:0000259" key="18">
    <source>
        <dbReference type="PROSITE" id="PS50873"/>
    </source>
</evidence>
<dbReference type="Gene3D" id="1.10.420.10">
    <property type="entry name" value="Peroxidase, domain 2"/>
    <property type="match status" value="1"/>
</dbReference>
<dbReference type="GO" id="GO:0140825">
    <property type="term" value="F:lactoperoxidase activity"/>
    <property type="evidence" value="ECO:0007669"/>
    <property type="project" value="UniProtKB-EC"/>
</dbReference>
<dbReference type="Pfam" id="PF00141">
    <property type="entry name" value="peroxidase"/>
    <property type="match status" value="1"/>
</dbReference>
<gene>
    <name evidence="19" type="ORF">M5K25_027576</name>
</gene>
<dbReference type="InterPro" id="IPR000823">
    <property type="entry name" value="Peroxidase_pln"/>
</dbReference>
<protein>
    <recommendedName>
        <fullName evidence="17">Peroxidase</fullName>
        <ecNumber evidence="17">1.11.1.7</ecNumber>
    </recommendedName>
</protein>
<dbReference type="PRINTS" id="PR00461">
    <property type="entry name" value="PLPEROXIDASE"/>
</dbReference>
<dbReference type="EMBL" id="JANQDX010000020">
    <property type="protein sequence ID" value="KAL0903216.1"/>
    <property type="molecule type" value="Genomic_DNA"/>
</dbReference>
<feature type="active site" description="Proton acceptor" evidence="12">
    <location>
        <position position="67"/>
    </location>
</feature>
<comment type="cofactor">
    <cofactor evidence="14 17">
        <name>heme b</name>
        <dbReference type="ChEBI" id="CHEBI:60344"/>
    </cofactor>
    <text evidence="14 17">Binds 1 heme b (iron(II)-protoporphyrin IX) group per subunit.</text>
</comment>
<evidence type="ECO:0000256" key="7">
    <source>
        <dbReference type="ARBA" id="ARBA00023002"/>
    </source>
</evidence>
<keyword evidence="8 14" id="KW-0408">Iron</keyword>
<feature type="binding site" evidence="14">
    <location>
        <position position="77"/>
    </location>
    <ligand>
        <name>Ca(2+)</name>
        <dbReference type="ChEBI" id="CHEBI:29108"/>
        <label>1</label>
    </ligand>
</feature>
<evidence type="ECO:0000256" key="4">
    <source>
        <dbReference type="ARBA" id="ARBA00022617"/>
    </source>
</evidence>
<feature type="disulfide bond" evidence="16">
    <location>
        <begin position="36"/>
        <end position="116"/>
    </location>
</feature>
<comment type="similarity">
    <text evidence="2">Belongs to the peroxidase family. Ascorbate peroxidase subfamily.</text>
</comment>
<evidence type="ECO:0000256" key="6">
    <source>
        <dbReference type="ARBA" id="ARBA00022837"/>
    </source>
</evidence>
<dbReference type="SUPFAM" id="SSF48113">
    <property type="entry name" value="Heme-dependent peroxidases"/>
    <property type="match status" value="1"/>
</dbReference>
<feature type="site" description="Transition state stabilizer" evidence="15">
    <location>
        <position position="63"/>
    </location>
</feature>
<comment type="similarity">
    <text evidence="17">Belongs to the peroxidase family. Classical plant (class III) peroxidase subfamily.</text>
</comment>
<comment type="function">
    <text evidence="17">Removal of H(2)O(2), oxidation of toxic reductants, biosynthesis and degradation of lignin, suberization, auxin catabolism, response to environmental stresses such as wounding, pathogen attack and oxidative stress.</text>
</comment>
<dbReference type="GO" id="GO:0020037">
    <property type="term" value="F:heme binding"/>
    <property type="evidence" value="ECO:0007669"/>
    <property type="project" value="UniProtKB-UniRule"/>
</dbReference>
<sequence length="351" mass="37130">MLSLMKLLSLFLLIIAVAPPPAVDGQLKVGFYSQSCPSAESLVRQTVVSAYANNPGVAAGLIRMFFHDCFVRGCDASVLLDSTSSNKAEKDAPPNNPSLHGFGVIDAAKTAVEARCPNTVSCADIVAFAARDSAFLTGNIFYDIPSGRRDGNISLFNDALTNLPSPLSNASTLIKAFAAKNLTADELVTLSGAHSIGVSHCSSFRNRIYNFSSTSQTDPTLSPPYAALLRCVCPFNSSLSGNTTVVMDLLTPGVLDNAYYLEVQLSLGLFTSDQALLTQPSLSAAVNDNAGNGAGWAAKFATAMVKMGNTEVKTGKQGEIRKNCHVVNTVSTLWNEGEEKEGEEESLVANM</sequence>
<keyword evidence="20" id="KW-1185">Reference proteome</keyword>
<evidence type="ECO:0000256" key="1">
    <source>
        <dbReference type="ARBA" id="ARBA00000189"/>
    </source>
</evidence>
<evidence type="ECO:0000256" key="8">
    <source>
        <dbReference type="ARBA" id="ARBA00023004"/>
    </source>
</evidence>
<dbReference type="Gene3D" id="1.10.520.10">
    <property type="match status" value="1"/>
</dbReference>
<comment type="caution">
    <text evidence="19">The sequence shown here is derived from an EMBL/GenBank/DDBJ whole genome shotgun (WGS) entry which is preliminary data.</text>
</comment>
<dbReference type="GO" id="GO:0005576">
    <property type="term" value="C:extracellular region"/>
    <property type="evidence" value="ECO:0007669"/>
    <property type="project" value="UniProtKB-SubCell"/>
</dbReference>
<evidence type="ECO:0000256" key="17">
    <source>
        <dbReference type="RuleBase" id="RU362060"/>
    </source>
</evidence>
<keyword evidence="7 17" id="KW-0560">Oxidoreductase</keyword>
<keyword evidence="6 14" id="KW-0106">Calcium</keyword>
<comment type="catalytic activity">
    <reaction evidence="1 17">
        <text>2 a phenolic donor + H2O2 = 2 a phenolic radical donor + 2 H2O</text>
        <dbReference type="Rhea" id="RHEA:56136"/>
        <dbReference type="ChEBI" id="CHEBI:15377"/>
        <dbReference type="ChEBI" id="CHEBI:16240"/>
        <dbReference type="ChEBI" id="CHEBI:139520"/>
        <dbReference type="ChEBI" id="CHEBI:139521"/>
        <dbReference type="EC" id="1.11.1.7"/>
    </reaction>
</comment>
<feature type="binding site" evidence="14">
    <location>
        <position position="89"/>
    </location>
    <ligand>
        <name>Ca(2+)</name>
        <dbReference type="ChEBI" id="CHEBI:29108"/>
        <label>1</label>
    </ligand>
</feature>
<keyword evidence="11 17" id="KW-0376">Hydrogen peroxide</keyword>
<evidence type="ECO:0000256" key="13">
    <source>
        <dbReference type="PIRSR" id="PIRSR600823-2"/>
    </source>
</evidence>
<dbReference type="GO" id="GO:0046872">
    <property type="term" value="F:metal ion binding"/>
    <property type="evidence" value="ECO:0007669"/>
    <property type="project" value="UniProtKB-UniRule"/>
</dbReference>
<feature type="binding site" evidence="14">
    <location>
        <position position="68"/>
    </location>
    <ligand>
        <name>Ca(2+)</name>
        <dbReference type="ChEBI" id="CHEBI:29108"/>
        <label>1</label>
    </ligand>
</feature>
<feature type="binding site" evidence="13">
    <location>
        <position position="164"/>
    </location>
    <ligand>
        <name>substrate</name>
    </ligand>
</feature>
<evidence type="ECO:0000256" key="9">
    <source>
        <dbReference type="ARBA" id="ARBA00023157"/>
    </source>
</evidence>
<feature type="binding site" evidence="14">
    <location>
        <position position="256"/>
    </location>
    <ligand>
        <name>Ca(2+)</name>
        <dbReference type="ChEBI" id="CHEBI:29108"/>
        <label>2</label>
    </ligand>
</feature>
<feature type="signal peptide" evidence="17">
    <location>
        <begin position="1"/>
        <end position="25"/>
    </location>
</feature>
<organism evidence="19 20">
    <name type="scientific">Dendrobium thyrsiflorum</name>
    <name type="common">Pinecone-like raceme dendrobium</name>
    <name type="synonym">Orchid</name>
    <dbReference type="NCBI Taxonomy" id="117978"/>
    <lineage>
        <taxon>Eukaryota</taxon>
        <taxon>Viridiplantae</taxon>
        <taxon>Streptophyta</taxon>
        <taxon>Embryophyta</taxon>
        <taxon>Tracheophyta</taxon>
        <taxon>Spermatophyta</taxon>
        <taxon>Magnoliopsida</taxon>
        <taxon>Liliopsida</taxon>
        <taxon>Asparagales</taxon>
        <taxon>Orchidaceae</taxon>
        <taxon>Epidendroideae</taxon>
        <taxon>Malaxideae</taxon>
        <taxon>Dendrobiinae</taxon>
        <taxon>Dendrobium</taxon>
    </lineage>
</organism>
<dbReference type="PROSITE" id="PS00435">
    <property type="entry name" value="PEROXIDASE_1"/>
    <property type="match status" value="1"/>
</dbReference>
<reference evidence="19 20" key="1">
    <citation type="journal article" date="2024" name="Plant Biotechnol. J.">
        <title>Dendrobium thyrsiflorum genome and its molecular insights into genes involved in important horticultural traits.</title>
        <authorList>
            <person name="Chen B."/>
            <person name="Wang J.Y."/>
            <person name="Zheng P.J."/>
            <person name="Li K.L."/>
            <person name="Liang Y.M."/>
            <person name="Chen X.F."/>
            <person name="Zhang C."/>
            <person name="Zhao X."/>
            <person name="He X."/>
            <person name="Zhang G.Q."/>
            <person name="Liu Z.J."/>
            <person name="Xu Q."/>
        </authorList>
    </citation>
    <scope>NUCLEOTIDE SEQUENCE [LARGE SCALE GENOMIC DNA]</scope>
    <source>
        <strain evidence="19">GZMU011</strain>
    </source>
</reference>
<name>A0ABD0TU69_DENTH</name>
<dbReference type="InterPro" id="IPR033905">
    <property type="entry name" value="Secretory_peroxidase"/>
</dbReference>
<evidence type="ECO:0000256" key="10">
    <source>
        <dbReference type="ARBA" id="ARBA00023180"/>
    </source>
</evidence>
<evidence type="ECO:0000313" key="20">
    <source>
        <dbReference type="Proteomes" id="UP001552299"/>
    </source>
</evidence>
<dbReference type="Proteomes" id="UP001552299">
    <property type="component" value="Unassembled WGS sequence"/>
</dbReference>
<dbReference type="InterPro" id="IPR010255">
    <property type="entry name" value="Haem_peroxidase_sf"/>
</dbReference>
<evidence type="ECO:0000256" key="16">
    <source>
        <dbReference type="PIRSR" id="PIRSR600823-5"/>
    </source>
</evidence>
<feature type="disulfide bond" evidence="16">
    <location>
        <begin position="69"/>
        <end position="74"/>
    </location>
</feature>
<feature type="disulfide bond" evidence="16">
    <location>
        <begin position="122"/>
        <end position="324"/>
    </location>
</feature>
<feature type="chain" id="PRO_5044535284" description="Peroxidase" evidence="17">
    <location>
        <begin position="26"/>
        <end position="351"/>
    </location>
</feature>
<keyword evidence="4 17" id="KW-0349">Heme</keyword>
<dbReference type="PANTHER" id="PTHR31235">
    <property type="entry name" value="PEROXIDASE 25-RELATED"/>
    <property type="match status" value="1"/>
</dbReference>
<dbReference type="GO" id="GO:0042744">
    <property type="term" value="P:hydrogen peroxide catabolic process"/>
    <property type="evidence" value="ECO:0007669"/>
    <property type="project" value="UniProtKB-KW"/>
</dbReference>
<keyword evidence="17" id="KW-0964">Secreted</keyword>
<dbReference type="AlphaFoldDB" id="A0ABD0TU69"/>
<dbReference type="EC" id="1.11.1.7" evidence="17"/>
<feature type="disulfide bond" evidence="16">
    <location>
        <begin position="201"/>
        <end position="233"/>
    </location>
</feature>
<feature type="binding site" evidence="14">
    <location>
        <position position="71"/>
    </location>
    <ligand>
        <name>Ca(2+)</name>
        <dbReference type="ChEBI" id="CHEBI:29108"/>
        <label>1</label>
    </ligand>
</feature>
<evidence type="ECO:0000256" key="3">
    <source>
        <dbReference type="ARBA" id="ARBA00022559"/>
    </source>
</evidence>
<dbReference type="InterPro" id="IPR019793">
    <property type="entry name" value="Peroxidases_heam-ligand_BS"/>
</dbReference>
<dbReference type="InterPro" id="IPR019794">
    <property type="entry name" value="Peroxidases_AS"/>
</dbReference>
<comment type="subcellular location">
    <subcellularLocation>
        <location evidence="17">Secreted</location>
    </subcellularLocation>
</comment>
<dbReference type="PROSITE" id="PS00436">
    <property type="entry name" value="PEROXIDASE_2"/>
    <property type="match status" value="1"/>
</dbReference>
<dbReference type="InterPro" id="IPR002016">
    <property type="entry name" value="Haem_peroxidase"/>
</dbReference>
<feature type="binding site" evidence="14">
    <location>
        <position position="251"/>
    </location>
    <ligand>
        <name>Ca(2+)</name>
        <dbReference type="ChEBI" id="CHEBI:29108"/>
        <label>2</label>
    </ligand>
</feature>
<dbReference type="FunFam" id="1.10.520.10:FF:000001">
    <property type="entry name" value="Peroxidase"/>
    <property type="match status" value="1"/>
</dbReference>
<dbReference type="PROSITE" id="PS50873">
    <property type="entry name" value="PEROXIDASE_4"/>
    <property type="match status" value="1"/>
</dbReference>